<proteinExistence type="inferred from homology"/>
<dbReference type="SUPFAM" id="SSF88659">
    <property type="entry name" value="Sigma3 and sigma4 domains of RNA polymerase sigma factors"/>
    <property type="match status" value="1"/>
</dbReference>
<protein>
    <recommendedName>
        <fullName evidence="6">RNA polymerase sigma factor</fullName>
    </recommendedName>
</protein>
<comment type="similarity">
    <text evidence="1 6">Belongs to the sigma-70 factor family. ECF subfamily.</text>
</comment>
<gene>
    <name evidence="9" type="primary">sigY</name>
    <name evidence="9" type="ORF">ACFPOF_29590</name>
</gene>
<dbReference type="Gene3D" id="1.10.1740.10">
    <property type="match status" value="1"/>
</dbReference>
<evidence type="ECO:0000256" key="4">
    <source>
        <dbReference type="ARBA" id="ARBA00023125"/>
    </source>
</evidence>
<dbReference type="EMBL" id="JBHSMI010000067">
    <property type="protein sequence ID" value="MFC5406898.1"/>
    <property type="molecule type" value="Genomic_DNA"/>
</dbReference>
<dbReference type="InterPro" id="IPR007627">
    <property type="entry name" value="RNA_pol_sigma70_r2"/>
</dbReference>
<dbReference type="NCBIfam" id="TIGR02937">
    <property type="entry name" value="sigma70-ECF"/>
    <property type="match status" value="1"/>
</dbReference>
<evidence type="ECO:0000256" key="6">
    <source>
        <dbReference type="RuleBase" id="RU000716"/>
    </source>
</evidence>
<evidence type="ECO:0000313" key="9">
    <source>
        <dbReference type="EMBL" id="MFC5406898.1"/>
    </source>
</evidence>
<dbReference type="RefSeq" id="WP_378139088.1">
    <property type="nucleotide sequence ID" value="NZ_JBHSMI010000067.1"/>
</dbReference>
<dbReference type="CDD" id="cd06171">
    <property type="entry name" value="Sigma70_r4"/>
    <property type="match status" value="1"/>
</dbReference>
<name>A0ABW0I2I8_9BACL</name>
<feature type="domain" description="RNA polymerase sigma-70 region 4" evidence="8">
    <location>
        <begin position="124"/>
        <end position="172"/>
    </location>
</feature>
<evidence type="ECO:0000256" key="5">
    <source>
        <dbReference type="ARBA" id="ARBA00023163"/>
    </source>
</evidence>
<dbReference type="InterPro" id="IPR036388">
    <property type="entry name" value="WH-like_DNA-bd_sf"/>
</dbReference>
<dbReference type="Gene3D" id="1.10.10.10">
    <property type="entry name" value="Winged helix-like DNA-binding domain superfamily/Winged helix DNA-binding domain"/>
    <property type="match status" value="1"/>
</dbReference>
<dbReference type="InterPro" id="IPR039425">
    <property type="entry name" value="RNA_pol_sigma-70-like"/>
</dbReference>
<dbReference type="PANTHER" id="PTHR43133">
    <property type="entry name" value="RNA POLYMERASE ECF-TYPE SIGMA FACTO"/>
    <property type="match status" value="1"/>
</dbReference>
<dbReference type="InterPro" id="IPR013324">
    <property type="entry name" value="RNA_pol_sigma_r3/r4-like"/>
</dbReference>
<keyword evidence="4 6" id="KW-0238">DNA-binding</keyword>
<keyword evidence="3 6" id="KW-0731">Sigma factor</keyword>
<dbReference type="NCBIfam" id="NF007216">
    <property type="entry name" value="PRK09638.1"/>
    <property type="match status" value="1"/>
</dbReference>
<evidence type="ECO:0000256" key="1">
    <source>
        <dbReference type="ARBA" id="ARBA00010641"/>
    </source>
</evidence>
<dbReference type="InterPro" id="IPR014284">
    <property type="entry name" value="RNA_pol_sigma-70_dom"/>
</dbReference>
<keyword evidence="2 6" id="KW-0805">Transcription regulation</keyword>
<dbReference type="InterPro" id="IPR007630">
    <property type="entry name" value="RNA_pol_sigma70_r4"/>
</dbReference>
<comment type="caution">
    <text evidence="9">The sequence shown here is derived from an EMBL/GenBank/DDBJ whole genome shotgun (WGS) entry which is preliminary data.</text>
</comment>
<organism evidence="9 10">
    <name type="scientific">Cohnella soli</name>
    <dbReference type="NCBI Taxonomy" id="425005"/>
    <lineage>
        <taxon>Bacteria</taxon>
        <taxon>Bacillati</taxon>
        <taxon>Bacillota</taxon>
        <taxon>Bacilli</taxon>
        <taxon>Bacillales</taxon>
        <taxon>Paenibacillaceae</taxon>
        <taxon>Cohnella</taxon>
    </lineage>
</organism>
<sequence length="182" mass="20910">MISGMPQPAKPHRAGRISDSELASLLRDNYEMVFRYLLKVTMNRAEAEDVTQETMIRAIENIGKYDGSSKFSSWLITIGTRLFIDAIRKRKRESRTLMEEARASALQWESLSRGQEWTELLASLDKLSPEERLPLVLKHYYGYTYEEIGEMMSVPSGTVKSRIFNCTRKLREELNAHDNAGS</sequence>
<dbReference type="InterPro" id="IPR000838">
    <property type="entry name" value="RNA_pol_sigma70_ECF_CS"/>
</dbReference>
<accession>A0ABW0I2I8</accession>
<dbReference type="PANTHER" id="PTHR43133:SF60">
    <property type="entry name" value="RNA POLYMERASE SIGMA FACTOR SIGV"/>
    <property type="match status" value="1"/>
</dbReference>
<evidence type="ECO:0000256" key="2">
    <source>
        <dbReference type="ARBA" id="ARBA00023015"/>
    </source>
</evidence>
<feature type="domain" description="RNA polymerase sigma-70 region 2" evidence="7">
    <location>
        <begin position="25"/>
        <end position="92"/>
    </location>
</feature>
<keyword evidence="5 6" id="KW-0804">Transcription</keyword>
<evidence type="ECO:0000259" key="7">
    <source>
        <dbReference type="Pfam" id="PF04542"/>
    </source>
</evidence>
<evidence type="ECO:0000313" key="10">
    <source>
        <dbReference type="Proteomes" id="UP001596113"/>
    </source>
</evidence>
<evidence type="ECO:0000256" key="3">
    <source>
        <dbReference type="ARBA" id="ARBA00023082"/>
    </source>
</evidence>
<dbReference type="PROSITE" id="PS01063">
    <property type="entry name" value="SIGMA70_ECF"/>
    <property type="match status" value="1"/>
</dbReference>
<reference evidence="10" key="1">
    <citation type="journal article" date="2019" name="Int. J. Syst. Evol. Microbiol.">
        <title>The Global Catalogue of Microorganisms (GCM) 10K type strain sequencing project: providing services to taxonomists for standard genome sequencing and annotation.</title>
        <authorList>
            <consortium name="The Broad Institute Genomics Platform"/>
            <consortium name="The Broad Institute Genome Sequencing Center for Infectious Disease"/>
            <person name="Wu L."/>
            <person name="Ma J."/>
        </authorList>
    </citation>
    <scope>NUCLEOTIDE SEQUENCE [LARGE SCALE GENOMIC DNA]</scope>
    <source>
        <strain evidence="10">CGMCC 1.18575</strain>
    </source>
</reference>
<dbReference type="Pfam" id="PF04545">
    <property type="entry name" value="Sigma70_r4"/>
    <property type="match status" value="1"/>
</dbReference>
<dbReference type="SUPFAM" id="SSF88946">
    <property type="entry name" value="Sigma2 domain of RNA polymerase sigma factors"/>
    <property type="match status" value="1"/>
</dbReference>
<dbReference type="InterPro" id="IPR013325">
    <property type="entry name" value="RNA_pol_sigma_r2"/>
</dbReference>
<dbReference type="Pfam" id="PF04542">
    <property type="entry name" value="Sigma70_r2"/>
    <property type="match status" value="1"/>
</dbReference>
<dbReference type="Proteomes" id="UP001596113">
    <property type="component" value="Unassembled WGS sequence"/>
</dbReference>
<evidence type="ECO:0000259" key="8">
    <source>
        <dbReference type="Pfam" id="PF04545"/>
    </source>
</evidence>
<keyword evidence="10" id="KW-1185">Reference proteome</keyword>